<accession>A0A5B6W0Q0</accession>
<dbReference type="OrthoDB" id="411615at2759"/>
<reference evidence="3" key="1">
    <citation type="journal article" date="2019" name="Plant Biotechnol. J.">
        <title>Genome sequencing of the Australian wild diploid species Gossypium australe highlights disease resistance and delayed gland morphogenesis.</title>
        <authorList>
            <person name="Cai Y."/>
            <person name="Cai X."/>
            <person name="Wang Q."/>
            <person name="Wang P."/>
            <person name="Zhang Y."/>
            <person name="Cai C."/>
            <person name="Xu Y."/>
            <person name="Wang K."/>
            <person name="Zhou Z."/>
            <person name="Wang C."/>
            <person name="Geng S."/>
            <person name="Li B."/>
            <person name="Dong Q."/>
            <person name="Hou Y."/>
            <person name="Wang H."/>
            <person name="Ai P."/>
            <person name="Liu Z."/>
            <person name="Yi F."/>
            <person name="Sun M."/>
            <person name="An G."/>
            <person name="Cheng J."/>
            <person name="Zhang Y."/>
            <person name="Shi Q."/>
            <person name="Xie Y."/>
            <person name="Shi X."/>
            <person name="Chang Y."/>
            <person name="Huang F."/>
            <person name="Chen Y."/>
            <person name="Hong S."/>
            <person name="Mi L."/>
            <person name="Sun Q."/>
            <person name="Zhang L."/>
            <person name="Zhou B."/>
            <person name="Peng R."/>
            <person name="Zhang X."/>
            <person name="Liu F."/>
        </authorList>
    </citation>
    <scope>NUCLEOTIDE SEQUENCE [LARGE SCALE GENOMIC DNA]</scope>
    <source>
        <strain evidence="3">cv. PA1801</strain>
    </source>
</reference>
<proteinExistence type="predicted"/>
<evidence type="ECO:0000259" key="1">
    <source>
        <dbReference type="Pfam" id="PF13976"/>
    </source>
</evidence>
<dbReference type="InterPro" id="IPR025724">
    <property type="entry name" value="GAG-pre-integrase_dom"/>
</dbReference>
<dbReference type="EMBL" id="SMMG02000005">
    <property type="protein sequence ID" value="KAA3474794.1"/>
    <property type="molecule type" value="Genomic_DNA"/>
</dbReference>
<dbReference type="AlphaFoldDB" id="A0A5B6W0Q0"/>
<name>A0A5B6W0Q0_9ROSI</name>
<protein>
    <submittedName>
        <fullName evidence="2">Retrovirus-related Pol polyprotein from transposon TNT 1-94</fullName>
    </submittedName>
</protein>
<comment type="caution">
    <text evidence="2">The sequence shown here is derived from an EMBL/GenBank/DDBJ whole genome shotgun (WGS) entry which is preliminary data.</text>
</comment>
<dbReference type="Proteomes" id="UP000325315">
    <property type="component" value="Unassembled WGS sequence"/>
</dbReference>
<dbReference type="Pfam" id="PF13976">
    <property type="entry name" value="gag_pre-integrs"/>
    <property type="match status" value="1"/>
</dbReference>
<organism evidence="2 3">
    <name type="scientific">Gossypium australe</name>
    <dbReference type="NCBI Taxonomy" id="47621"/>
    <lineage>
        <taxon>Eukaryota</taxon>
        <taxon>Viridiplantae</taxon>
        <taxon>Streptophyta</taxon>
        <taxon>Embryophyta</taxon>
        <taxon>Tracheophyta</taxon>
        <taxon>Spermatophyta</taxon>
        <taxon>Magnoliopsida</taxon>
        <taxon>eudicotyledons</taxon>
        <taxon>Gunneridae</taxon>
        <taxon>Pentapetalae</taxon>
        <taxon>rosids</taxon>
        <taxon>malvids</taxon>
        <taxon>Malvales</taxon>
        <taxon>Malvaceae</taxon>
        <taxon>Malvoideae</taxon>
        <taxon>Gossypium</taxon>
    </lineage>
</organism>
<sequence>MGCSNHVTGDFMYLTNVKEVVAYSIGLPDVQTVVATQEGIIKLTNKIYLKHDLHSRELIAVSERRDGLYYFRQVSTIKTVLIEASSSLELWHRRLGHPSGKVVKLLPYVKVSWPTTVPPLVTLQLVSLPPVVYSSSSDDTVIQRALGEISLSEASGFSHSYRHKEKSISRFTSLRVFLRIEPQSFKEAVNDAGWRNVMQKEIHAQKDNDTWSMETFPPGRKALGSKWVYKIKYNSDRSIDRLKARIVFFGNH</sequence>
<feature type="domain" description="GAG-pre-integrase" evidence="1">
    <location>
        <begin position="67"/>
        <end position="106"/>
    </location>
</feature>
<gene>
    <name evidence="2" type="ORF">EPI10_025052</name>
</gene>
<evidence type="ECO:0000313" key="3">
    <source>
        <dbReference type="Proteomes" id="UP000325315"/>
    </source>
</evidence>
<keyword evidence="3" id="KW-1185">Reference proteome</keyword>
<evidence type="ECO:0000313" key="2">
    <source>
        <dbReference type="EMBL" id="KAA3474794.1"/>
    </source>
</evidence>